<dbReference type="EMBL" id="CANHGI010000001">
    <property type="protein sequence ID" value="CAI5440359.1"/>
    <property type="molecule type" value="Genomic_DNA"/>
</dbReference>
<dbReference type="Proteomes" id="UP001152747">
    <property type="component" value="Unassembled WGS sequence"/>
</dbReference>
<gene>
    <name evidence="3" type="ORF">CAMP_LOCUS2996</name>
</gene>
<reference evidence="3" key="1">
    <citation type="submission" date="2022-11" db="EMBL/GenBank/DDBJ databases">
        <authorList>
            <person name="Kikuchi T."/>
        </authorList>
    </citation>
    <scope>NUCLEOTIDE SEQUENCE</scope>
    <source>
        <strain evidence="3">PS1010</strain>
    </source>
</reference>
<dbReference type="Pfam" id="PF00917">
    <property type="entry name" value="MATH"/>
    <property type="match status" value="1"/>
</dbReference>
<dbReference type="Gene3D" id="2.60.210.10">
    <property type="entry name" value="Apoptosis, Tumor Necrosis Factor Receptor Associated Protein 2, Chain A"/>
    <property type="match status" value="1"/>
</dbReference>
<dbReference type="InterPro" id="IPR052664">
    <property type="entry name" value="BTB-MATH_domain_protein"/>
</dbReference>
<proteinExistence type="predicted"/>
<dbReference type="AlphaFoldDB" id="A0A9P1I8J3"/>
<feature type="domain" description="MATH" evidence="2">
    <location>
        <begin position="8"/>
        <end position="133"/>
    </location>
</feature>
<name>A0A9P1I8J3_9PELO</name>
<sequence length="304" mass="36566">MIPFVSNNNTIKWTFENLNNWNGYSKWSKIVKIGPTKWSIGIKKKNMIDGINYLGIYLTYSGENKLKKNWFCETKKRIKLINQTGQKSNITIADTEIHDHIFRFWGWYQCYNWDNLMEDGYMKDNSIIVEIDISLKYYDFSKISNLTDIILKIGEYEFHTNKGILCYQSEYFYNLFVNKNYQGSVIEVKDVQIADFRQFLASFYPHFDEIDRKNFIFLNKMAMKYKVSVLRENCEKFLMKDTRRSLENKLKYANNYDYHNLMKHCIESLDSVQKIRKIQESYIYFDFKESTKQAIIDRVLELMD</sequence>
<dbReference type="InterPro" id="IPR002083">
    <property type="entry name" value="MATH/TRAF_dom"/>
</dbReference>
<feature type="domain" description="BTB" evidence="1">
    <location>
        <begin position="147"/>
        <end position="212"/>
    </location>
</feature>
<dbReference type="OrthoDB" id="5839315at2759"/>
<protein>
    <recommendedName>
        <fullName evidence="5">BTB domain-containing protein</fullName>
    </recommendedName>
</protein>
<evidence type="ECO:0000259" key="1">
    <source>
        <dbReference type="PROSITE" id="PS50097"/>
    </source>
</evidence>
<dbReference type="SUPFAM" id="SSF54695">
    <property type="entry name" value="POZ domain"/>
    <property type="match status" value="1"/>
</dbReference>
<dbReference type="InterPro" id="IPR008974">
    <property type="entry name" value="TRAF-like"/>
</dbReference>
<evidence type="ECO:0000259" key="2">
    <source>
        <dbReference type="PROSITE" id="PS50144"/>
    </source>
</evidence>
<dbReference type="CDD" id="cd00121">
    <property type="entry name" value="MATH"/>
    <property type="match status" value="1"/>
</dbReference>
<accession>A0A9P1I8J3</accession>
<dbReference type="Gene3D" id="3.30.710.10">
    <property type="entry name" value="Potassium Channel Kv1.1, Chain A"/>
    <property type="match status" value="1"/>
</dbReference>
<comment type="caution">
    <text evidence="3">The sequence shown here is derived from an EMBL/GenBank/DDBJ whole genome shotgun (WGS) entry which is preliminary data.</text>
</comment>
<dbReference type="SMART" id="SM00225">
    <property type="entry name" value="BTB"/>
    <property type="match status" value="1"/>
</dbReference>
<dbReference type="InterPro" id="IPR000210">
    <property type="entry name" value="BTB/POZ_dom"/>
</dbReference>
<evidence type="ECO:0000313" key="3">
    <source>
        <dbReference type="EMBL" id="CAI5440359.1"/>
    </source>
</evidence>
<dbReference type="PROSITE" id="PS50097">
    <property type="entry name" value="BTB"/>
    <property type="match status" value="1"/>
</dbReference>
<dbReference type="PANTHER" id="PTHR22743:SF165">
    <property type="entry name" value="BTB AND MATH DOMAIN CONTAINING-RELATED"/>
    <property type="match status" value="1"/>
</dbReference>
<dbReference type="Pfam" id="PF00651">
    <property type="entry name" value="BTB"/>
    <property type="match status" value="1"/>
</dbReference>
<organism evidence="3 4">
    <name type="scientific">Caenorhabditis angaria</name>
    <dbReference type="NCBI Taxonomy" id="860376"/>
    <lineage>
        <taxon>Eukaryota</taxon>
        <taxon>Metazoa</taxon>
        <taxon>Ecdysozoa</taxon>
        <taxon>Nematoda</taxon>
        <taxon>Chromadorea</taxon>
        <taxon>Rhabditida</taxon>
        <taxon>Rhabditina</taxon>
        <taxon>Rhabditomorpha</taxon>
        <taxon>Rhabditoidea</taxon>
        <taxon>Rhabditidae</taxon>
        <taxon>Peloderinae</taxon>
        <taxon>Caenorhabditis</taxon>
    </lineage>
</organism>
<dbReference type="InterPro" id="IPR011333">
    <property type="entry name" value="SKP1/BTB/POZ_sf"/>
</dbReference>
<evidence type="ECO:0008006" key="5">
    <source>
        <dbReference type="Google" id="ProtNLM"/>
    </source>
</evidence>
<dbReference type="SUPFAM" id="SSF49599">
    <property type="entry name" value="TRAF domain-like"/>
    <property type="match status" value="1"/>
</dbReference>
<dbReference type="PANTHER" id="PTHR22743">
    <property type="entry name" value="MEPRIN/TRAF-LIKE MATH FAMILY-C.ELEGANS"/>
    <property type="match status" value="1"/>
</dbReference>
<dbReference type="PROSITE" id="PS50144">
    <property type="entry name" value="MATH"/>
    <property type="match status" value="1"/>
</dbReference>
<evidence type="ECO:0000313" key="4">
    <source>
        <dbReference type="Proteomes" id="UP001152747"/>
    </source>
</evidence>
<keyword evidence="4" id="KW-1185">Reference proteome</keyword>